<evidence type="ECO:0000313" key="2">
    <source>
        <dbReference type="EMBL" id="KAF7039699.1"/>
    </source>
</evidence>
<sequence>LLRPGRLGQKYFVPSPSANERHSILKALIRSQRKPVSCTVDLDAFARRAECNNLSGADLASLVDEAAKEGLEESLELLENGALSISSLCAVSSLELLHFEQALSKIKPSVLEQ</sequence>
<dbReference type="Pfam" id="PF17862">
    <property type="entry name" value="AAA_lid_3"/>
    <property type="match status" value="1"/>
</dbReference>
<dbReference type="SUPFAM" id="SSF52540">
    <property type="entry name" value="P-loop containing nucleoside triphosphate hydrolases"/>
    <property type="match status" value="1"/>
</dbReference>
<feature type="non-terminal residue" evidence="2">
    <location>
        <position position="113"/>
    </location>
</feature>
<dbReference type="InterPro" id="IPR041569">
    <property type="entry name" value="AAA_lid_3"/>
</dbReference>
<dbReference type="AlphaFoldDB" id="A0A9R1K3N0"/>
<dbReference type="EMBL" id="CM022219">
    <property type="protein sequence ID" value="KAF7039699.1"/>
    <property type="molecule type" value="Genomic_DNA"/>
</dbReference>
<dbReference type="InterPro" id="IPR027417">
    <property type="entry name" value="P-loop_NTPase"/>
</dbReference>
<gene>
    <name evidence="2" type="ORF">CFC21_049651</name>
</gene>
<accession>A0A9R1K3N0</accession>
<reference evidence="2" key="1">
    <citation type="journal article" date="2017" name="Gigascience">
        <title>The first near-complete assembly of the hexaploid bread wheat genome, Triticum aestivum.</title>
        <authorList>
            <person name="Zimin A.V."/>
            <person name="Puiu D."/>
            <person name="Hall R."/>
            <person name="Kingan S."/>
            <person name="Clavijo B.J."/>
            <person name="Salzberg S.L."/>
        </authorList>
    </citation>
    <scope>NUCLEOTIDE SEQUENCE</scope>
    <source>
        <tissue evidence="2">Leaf</tissue>
    </source>
</reference>
<feature type="domain" description="AAA ATPase AAA+ lid" evidence="1">
    <location>
        <begin position="40"/>
        <end position="78"/>
    </location>
</feature>
<feature type="non-terminal residue" evidence="2">
    <location>
        <position position="1"/>
    </location>
</feature>
<evidence type="ECO:0000259" key="1">
    <source>
        <dbReference type="Pfam" id="PF17862"/>
    </source>
</evidence>
<organism evidence="2">
    <name type="scientific">Triticum aestivum</name>
    <name type="common">Wheat</name>
    <dbReference type="NCBI Taxonomy" id="4565"/>
    <lineage>
        <taxon>Eukaryota</taxon>
        <taxon>Viridiplantae</taxon>
        <taxon>Streptophyta</taxon>
        <taxon>Embryophyta</taxon>
        <taxon>Tracheophyta</taxon>
        <taxon>Spermatophyta</taxon>
        <taxon>Magnoliopsida</taxon>
        <taxon>Liliopsida</taxon>
        <taxon>Poales</taxon>
        <taxon>Poaceae</taxon>
        <taxon>BOP clade</taxon>
        <taxon>Pooideae</taxon>
        <taxon>Triticodae</taxon>
        <taxon>Triticeae</taxon>
        <taxon>Triticinae</taxon>
        <taxon>Triticum</taxon>
    </lineage>
</organism>
<comment type="caution">
    <text evidence="2">The sequence shown here is derived from an EMBL/GenBank/DDBJ whole genome shotgun (WGS) entry which is preliminary data.</text>
</comment>
<name>A0A9R1K3N0_WHEAT</name>
<dbReference type="PANTHER" id="PTHR48470">
    <property type="entry name" value="CELL DIVISION CONTROL PROTEIN 48 C ISOFORM 1"/>
    <property type="match status" value="1"/>
</dbReference>
<dbReference type="Gene3D" id="1.10.8.60">
    <property type="match status" value="1"/>
</dbReference>
<dbReference type="GO" id="GO:0016887">
    <property type="term" value="F:ATP hydrolysis activity"/>
    <property type="evidence" value="ECO:0007669"/>
    <property type="project" value="InterPro"/>
</dbReference>
<dbReference type="Proteomes" id="UP000815260">
    <property type="component" value="Chromosome 3D"/>
</dbReference>
<dbReference type="PANTHER" id="PTHR48470:SF1">
    <property type="entry name" value="CELL DIVISION CONTROL PROTEIN 48 C ISOFORM 1"/>
    <property type="match status" value="1"/>
</dbReference>
<protein>
    <recommendedName>
        <fullName evidence="1">AAA ATPase AAA+ lid domain-containing protein</fullName>
    </recommendedName>
</protein>
<dbReference type="InterPro" id="IPR055278">
    <property type="entry name" value="CDC48c"/>
</dbReference>
<proteinExistence type="predicted"/>
<dbReference type="OrthoDB" id="27435at2759"/>
<reference evidence="2" key="2">
    <citation type="submission" date="2020-03" db="EMBL/GenBank/DDBJ databases">
        <title>The second near-complete assembly of the hexaploid bread wheat (Triticum aestivum) genome.</title>
        <authorList>
            <person name="Zimin A.V."/>
            <person name="Puiu D."/>
            <person name="Shumante A."/>
            <person name="Alonge M."/>
            <person name="Salzberg S.L."/>
        </authorList>
    </citation>
    <scope>NUCLEOTIDE SEQUENCE</scope>
    <source>
        <tissue evidence="2">Leaf</tissue>
    </source>
</reference>